<feature type="chain" id="PRO_5032844652" evidence="2">
    <location>
        <begin position="21"/>
        <end position="102"/>
    </location>
</feature>
<dbReference type="Proteomes" id="UP000663874">
    <property type="component" value="Unassembled WGS sequence"/>
</dbReference>
<name>A0A819DML6_9BILA</name>
<feature type="region of interest" description="Disordered" evidence="1">
    <location>
        <begin position="49"/>
        <end position="102"/>
    </location>
</feature>
<keyword evidence="2" id="KW-0732">Signal</keyword>
<feature type="compositionally biased region" description="Polar residues" evidence="1">
    <location>
        <begin position="90"/>
        <end position="102"/>
    </location>
</feature>
<feature type="signal peptide" evidence="2">
    <location>
        <begin position="1"/>
        <end position="20"/>
    </location>
</feature>
<evidence type="ECO:0000313" key="3">
    <source>
        <dbReference type="EMBL" id="CAF3837781.1"/>
    </source>
</evidence>
<protein>
    <submittedName>
        <fullName evidence="3">Uncharacterized protein</fullName>
    </submittedName>
</protein>
<sequence>MLYHDHVIFLFLFLKYKNFASNQPELYRPNDNDDDDGGATNITAKEIEQEAKEASRTMQKGKPMIRRKSELPHDYSTLNALDKHKRPNDFLSSATESNPNAQ</sequence>
<proteinExistence type="predicted"/>
<organism evidence="3 4">
    <name type="scientific">Rotaria sordida</name>
    <dbReference type="NCBI Taxonomy" id="392033"/>
    <lineage>
        <taxon>Eukaryota</taxon>
        <taxon>Metazoa</taxon>
        <taxon>Spiralia</taxon>
        <taxon>Gnathifera</taxon>
        <taxon>Rotifera</taxon>
        <taxon>Eurotatoria</taxon>
        <taxon>Bdelloidea</taxon>
        <taxon>Philodinida</taxon>
        <taxon>Philodinidae</taxon>
        <taxon>Rotaria</taxon>
    </lineage>
</organism>
<accession>A0A819DML6</accession>
<reference evidence="3" key="1">
    <citation type="submission" date="2021-02" db="EMBL/GenBank/DDBJ databases">
        <authorList>
            <person name="Nowell W R."/>
        </authorList>
    </citation>
    <scope>NUCLEOTIDE SEQUENCE</scope>
</reference>
<feature type="region of interest" description="Disordered" evidence="1">
    <location>
        <begin position="23"/>
        <end position="42"/>
    </location>
</feature>
<evidence type="ECO:0000313" key="4">
    <source>
        <dbReference type="Proteomes" id="UP000663874"/>
    </source>
</evidence>
<comment type="caution">
    <text evidence="3">The sequence shown here is derived from an EMBL/GenBank/DDBJ whole genome shotgun (WGS) entry which is preliminary data.</text>
</comment>
<gene>
    <name evidence="3" type="ORF">FNK824_LOCUS17154</name>
</gene>
<dbReference type="EMBL" id="CAJOBE010002688">
    <property type="protein sequence ID" value="CAF3837781.1"/>
    <property type="molecule type" value="Genomic_DNA"/>
</dbReference>
<evidence type="ECO:0000256" key="2">
    <source>
        <dbReference type="SAM" id="SignalP"/>
    </source>
</evidence>
<dbReference type="AlphaFoldDB" id="A0A819DML6"/>
<evidence type="ECO:0000256" key="1">
    <source>
        <dbReference type="SAM" id="MobiDB-lite"/>
    </source>
</evidence>